<evidence type="ECO:0000256" key="6">
    <source>
        <dbReference type="ARBA" id="ARBA00023136"/>
    </source>
</evidence>
<sequence length="494" mass="53569">MKIKHLLSAAAIVAFAQNSYAQYAQDAVRFSGAQSGSTARIKGVGNAGMAIGGDLSSVSGNPAGLGFFTRSELSITPEYNNLKVNSTYQTNPGTDSRSSGNLNHAAFVIYQQLNRPKGADKSQGWLSFNYGISYSRNNNFYENITYGGSNGTNSINDYYAAQANQYGIDVGTLAGNAYDHNLIDNYGTTANPTYRSNAFPGVDQKAIITRTGGQSALDFAFGANYSNKFYIGLGLSFNTLRYNSFSNFYEDGALSVLEGSPTPVAVNRDYSSNFTQDQITRGNGFTGRLGVIFKPVNELRLAATFTSPTYYTIDDTYAESLGTSISNGSRYEDGPQNYPLTYNMRTPLKVGGGAAVFIKSFGFITGDVEYIDYSSTHISSDANFDATYDNNTIKSLYQSAVNYRIGAEARLTNFFLLRGGYGIQGKARRDNNASDIKTVSGGLGLRFGDYYLDATYSRSTGTQTIFPYEIGTASPGALLDKTYNNGYLTLGYRF</sequence>
<dbReference type="OrthoDB" id="9765571at2"/>
<evidence type="ECO:0000256" key="5">
    <source>
        <dbReference type="ARBA" id="ARBA00022729"/>
    </source>
</evidence>
<keyword evidence="6" id="KW-0472">Membrane</keyword>
<reference evidence="9 10" key="1">
    <citation type="submission" date="2016-07" db="EMBL/GenBank/DDBJ databases">
        <title>Genomic analysis of zinc-resistant bacterium Mucilaginibacter pedocola TBZ30.</title>
        <authorList>
            <person name="Huang J."/>
            <person name="Tang J."/>
        </authorList>
    </citation>
    <scope>NUCLEOTIDE SEQUENCE [LARGE SCALE GENOMIC DNA]</scope>
    <source>
        <strain evidence="9 10">TBZ30</strain>
    </source>
</reference>
<keyword evidence="5 8" id="KW-0732">Signal</keyword>
<dbReference type="EMBL" id="MBTF01000012">
    <property type="protein sequence ID" value="OOQ59722.1"/>
    <property type="molecule type" value="Genomic_DNA"/>
</dbReference>
<dbReference type="Gene3D" id="2.40.160.60">
    <property type="entry name" value="Outer membrane protein transport protein (OMPP1/FadL/TodX)"/>
    <property type="match status" value="1"/>
</dbReference>
<gene>
    <name evidence="9" type="ORF">BC343_06030</name>
</gene>
<dbReference type="SUPFAM" id="SSF56935">
    <property type="entry name" value="Porins"/>
    <property type="match status" value="1"/>
</dbReference>
<dbReference type="PANTHER" id="PTHR35093:SF8">
    <property type="entry name" value="OUTER MEMBRANE PROTEIN NMB0088-RELATED"/>
    <property type="match status" value="1"/>
</dbReference>
<evidence type="ECO:0000256" key="4">
    <source>
        <dbReference type="ARBA" id="ARBA00022692"/>
    </source>
</evidence>
<evidence type="ECO:0000256" key="1">
    <source>
        <dbReference type="ARBA" id="ARBA00004571"/>
    </source>
</evidence>
<keyword evidence="4" id="KW-0812">Transmembrane</keyword>
<keyword evidence="3" id="KW-1134">Transmembrane beta strand</keyword>
<evidence type="ECO:0000256" key="2">
    <source>
        <dbReference type="ARBA" id="ARBA00008163"/>
    </source>
</evidence>
<dbReference type="Proteomes" id="UP000189739">
    <property type="component" value="Unassembled WGS sequence"/>
</dbReference>
<name>A0A1S9PFK8_9SPHI</name>
<comment type="similarity">
    <text evidence="2">Belongs to the OmpP1/FadL family.</text>
</comment>
<dbReference type="InterPro" id="IPR005017">
    <property type="entry name" value="OMPP1/FadL/TodX"/>
</dbReference>
<accession>A0A1S9PFK8</accession>
<dbReference type="GO" id="GO:0015483">
    <property type="term" value="F:long-chain fatty acid transporting porin activity"/>
    <property type="evidence" value="ECO:0007669"/>
    <property type="project" value="TreeGrafter"/>
</dbReference>
<evidence type="ECO:0000256" key="3">
    <source>
        <dbReference type="ARBA" id="ARBA00022452"/>
    </source>
</evidence>
<dbReference type="RefSeq" id="WP_078348471.1">
    <property type="nucleotide sequence ID" value="NZ_MBTF01000012.1"/>
</dbReference>
<keyword evidence="7" id="KW-0998">Cell outer membrane</keyword>
<evidence type="ECO:0000256" key="8">
    <source>
        <dbReference type="SAM" id="SignalP"/>
    </source>
</evidence>
<protein>
    <recommendedName>
        <fullName evidence="11">Aromatic hydrocarbon degradation protein</fullName>
    </recommendedName>
</protein>
<evidence type="ECO:0000313" key="9">
    <source>
        <dbReference type="EMBL" id="OOQ59722.1"/>
    </source>
</evidence>
<feature type="chain" id="PRO_5012255940" description="Aromatic hydrocarbon degradation protein" evidence="8">
    <location>
        <begin position="22"/>
        <end position="494"/>
    </location>
</feature>
<feature type="signal peptide" evidence="8">
    <location>
        <begin position="1"/>
        <end position="21"/>
    </location>
</feature>
<organism evidence="9 10">
    <name type="scientific">Mucilaginibacter pedocola</name>
    <dbReference type="NCBI Taxonomy" id="1792845"/>
    <lineage>
        <taxon>Bacteria</taxon>
        <taxon>Pseudomonadati</taxon>
        <taxon>Bacteroidota</taxon>
        <taxon>Sphingobacteriia</taxon>
        <taxon>Sphingobacteriales</taxon>
        <taxon>Sphingobacteriaceae</taxon>
        <taxon>Mucilaginibacter</taxon>
    </lineage>
</organism>
<dbReference type="STRING" id="1792845.BC343_06030"/>
<dbReference type="AlphaFoldDB" id="A0A1S9PFK8"/>
<comment type="subcellular location">
    <subcellularLocation>
        <location evidence="1">Cell outer membrane</location>
        <topology evidence="1">Multi-pass membrane protein</topology>
    </subcellularLocation>
</comment>
<dbReference type="GO" id="GO:0009279">
    <property type="term" value="C:cell outer membrane"/>
    <property type="evidence" value="ECO:0007669"/>
    <property type="project" value="UniProtKB-SubCell"/>
</dbReference>
<comment type="caution">
    <text evidence="9">The sequence shown here is derived from an EMBL/GenBank/DDBJ whole genome shotgun (WGS) entry which is preliminary data.</text>
</comment>
<evidence type="ECO:0000256" key="7">
    <source>
        <dbReference type="ARBA" id="ARBA00023237"/>
    </source>
</evidence>
<evidence type="ECO:0000313" key="10">
    <source>
        <dbReference type="Proteomes" id="UP000189739"/>
    </source>
</evidence>
<proteinExistence type="inferred from homology"/>
<evidence type="ECO:0008006" key="11">
    <source>
        <dbReference type="Google" id="ProtNLM"/>
    </source>
</evidence>
<keyword evidence="10" id="KW-1185">Reference proteome</keyword>
<dbReference type="PANTHER" id="PTHR35093">
    <property type="entry name" value="OUTER MEMBRANE PROTEIN NMB0088-RELATED"/>
    <property type="match status" value="1"/>
</dbReference>